<protein>
    <submittedName>
        <fullName evidence="1">DUF6153 family protein</fullName>
    </submittedName>
</protein>
<dbReference type="EMBL" id="JAVTLL010000021">
    <property type="protein sequence ID" value="MDT7844748.1"/>
    <property type="molecule type" value="Genomic_DNA"/>
</dbReference>
<accession>A0ABU3M037</accession>
<dbReference type="Proteomes" id="UP001257948">
    <property type="component" value="Unassembled WGS sequence"/>
</dbReference>
<dbReference type="Pfam" id="PF19650">
    <property type="entry name" value="DUF6153"/>
    <property type="match status" value="1"/>
</dbReference>
<name>A0ABU3M037_9ACTN</name>
<evidence type="ECO:0000313" key="2">
    <source>
        <dbReference type="Proteomes" id="UP001257948"/>
    </source>
</evidence>
<comment type="caution">
    <text evidence="1">The sequence shown here is derived from an EMBL/GenBank/DDBJ whole genome shotgun (WGS) entry which is preliminary data.</text>
</comment>
<keyword evidence="2" id="KW-1185">Reference proteome</keyword>
<proteinExistence type="predicted"/>
<reference evidence="2" key="1">
    <citation type="submission" date="2023-07" db="EMBL/GenBank/DDBJ databases">
        <title>Draft genome sequence of the endophytic actinobacterium Streptomyces justiciae WPN32, a potential antibiotic producer.</title>
        <authorList>
            <person name="Yasawong M."/>
            <person name="Pana W."/>
            <person name="Ganta P."/>
            <person name="Santapan N."/>
            <person name="Songngamsuk T."/>
            <person name="Phatcharaharikarn M."/>
            <person name="Kerdtoob S."/>
            <person name="Nantapong N."/>
        </authorList>
    </citation>
    <scope>NUCLEOTIDE SEQUENCE [LARGE SCALE GENOMIC DNA]</scope>
    <source>
        <strain evidence="2">WPN32</strain>
    </source>
</reference>
<dbReference type="InterPro" id="IPR046151">
    <property type="entry name" value="DUF6153"/>
</dbReference>
<evidence type="ECO:0000313" key="1">
    <source>
        <dbReference type="EMBL" id="MDT7844748.1"/>
    </source>
</evidence>
<sequence>MNRPERLRLRPPLRRWRGLLVLMVLAGVMGMHALAPGVALPGDHPHAAPMAGVVSVSAAHDDCGGEGHCGSGHVTHADAACSAAAVSGGPALPALVADPVAGVVQDDVLRACAVADPDGARAPPSLAELQLLRI</sequence>
<gene>
    <name evidence="1" type="ORF">RQC66_28930</name>
</gene>
<organism evidence="1 2">
    <name type="scientific">Streptomyces justiciae</name>
    <dbReference type="NCBI Taxonomy" id="2780140"/>
    <lineage>
        <taxon>Bacteria</taxon>
        <taxon>Bacillati</taxon>
        <taxon>Actinomycetota</taxon>
        <taxon>Actinomycetes</taxon>
        <taxon>Kitasatosporales</taxon>
        <taxon>Streptomycetaceae</taxon>
        <taxon>Streptomyces</taxon>
    </lineage>
</organism>
<dbReference type="RefSeq" id="WP_314204554.1">
    <property type="nucleotide sequence ID" value="NZ_JAVTLL010000021.1"/>
</dbReference>